<dbReference type="EC" id="3.-.-.-" evidence="2"/>
<organism evidence="2 3">
    <name type="scientific">Sporomusa sphaeroides DSM 2875</name>
    <dbReference type="NCBI Taxonomy" id="1337886"/>
    <lineage>
        <taxon>Bacteria</taxon>
        <taxon>Bacillati</taxon>
        <taxon>Bacillota</taxon>
        <taxon>Negativicutes</taxon>
        <taxon>Selenomonadales</taxon>
        <taxon>Sporomusaceae</taxon>
        <taxon>Sporomusa</taxon>
    </lineage>
</organism>
<keyword evidence="3" id="KW-1185">Reference proteome</keyword>
<dbReference type="EMBL" id="FCOW01000006">
    <property type="protein sequence ID" value="CVK18813.1"/>
    <property type="molecule type" value="Genomic_DNA"/>
</dbReference>
<dbReference type="RefSeq" id="WP_198930955.1">
    <property type="nucleotide sequence ID" value="NZ_CP146991.1"/>
</dbReference>
<protein>
    <submittedName>
        <fullName evidence="2">Metallo-hydrolase YflN</fullName>
        <ecNumber evidence="2">3.-.-.-</ecNumber>
    </submittedName>
</protein>
<dbReference type="Proteomes" id="UP000245702">
    <property type="component" value="Unassembled WGS sequence"/>
</dbReference>
<evidence type="ECO:0000313" key="2">
    <source>
        <dbReference type="EMBL" id="CVK18813.1"/>
    </source>
</evidence>
<keyword evidence="2" id="KW-0378">Hydrolase</keyword>
<feature type="domain" description="Metallo-beta-lactamase" evidence="1">
    <location>
        <begin position="32"/>
        <end position="111"/>
    </location>
</feature>
<dbReference type="InterPro" id="IPR050855">
    <property type="entry name" value="NDM-1-like"/>
</dbReference>
<dbReference type="Pfam" id="PF00753">
    <property type="entry name" value="Lactamase_B"/>
    <property type="match status" value="1"/>
</dbReference>
<comment type="caution">
    <text evidence="2">The sequence shown here is derived from an EMBL/GenBank/DDBJ whole genome shotgun (WGS) entry which is preliminary data.</text>
</comment>
<evidence type="ECO:0000313" key="3">
    <source>
        <dbReference type="Proteomes" id="UP000245702"/>
    </source>
</evidence>
<sequence>MTLPPDQQAFGKAFCKMLRRVEPVHVDRMLHDGEYLNWCGGCQVIATPGHTPGHISLFMEEASIVITGDAIALENGLPVIANPQFTLDIEQAAESMEKLLAMKAKTYYCYHGGIYSLT</sequence>
<accession>A0ABP2C5H0</accession>
<dbReference type="PANTHER" id="PTHR42951">
    <property type="entry name" value="METALLO-BETA-LACTAMASE DOMAIN-CONTAINING"/>
    <property type="match status" value="1"/>
</dbReference>
<dbReference type="SUPFAM" id="SSF56281">
    <property type="entry name" value="Metallo-hydrolase/oxidoreductase"/>
    <property type="match status" value="1"/>
</dbReference>
<dbReference type="GO" id="GO:0016787">
    <property type="term" value="F:hydrolase activity"/>
    <property type="evidence" value="ECO:0007669"/>
    <property type="project" value="UniProtKB-KW"/>
</dbReference>
<dbReference type="InterPro" id="IPR001279">
    <property type="entry name" value="Metallo-B-lactamas"/>
</dbReference>
<dbReference type="InterPro" id="IPR036866">
    <property type="entry name" value="RibonucZ/Hydroxyglut_hydro"/>
</dbReference>
<proteinExistence type="predicted"/>
<reference evidence="2 3" key="1">
    <citation type="submission" date="2016-01" db="EMBL/GenBank/DDBJ databases">
        <authorList>
            <person name="Brown R."/>
        </authorList>
    </citation>
    <scope>NUCLEOTIDE SEQUENCE [LARGE SCALE GENOMIC DNA]</scope>
    <source>
        <strain evidence="2">Sporomusa sphaeroides DSM 2875</strain>
    </source>
</reference>
<dbReference type="PANTHER" id="PTHR42951:SF15">
    <property type="entry name" value="METALLO-BETA-LACTAMASE SUPERFAMILY PROTEIN"/>
    <property type="match status" value="1"/>
</dbReference>
<name>A0ABP2C5H0_9FIRM</name>
<evidence type="ECO:0000259" key="1">
    <source>
        <dbReference type="Pfam" id="PF00753"/>
    </source>
</evidence>
<gene>
    <name evidence="2" type="primary">yflN</name>
    <name evidence="2" type="ORF">SSPH_01457</name>
</gene>
<dbReference type="Gene3D" id="3.60.15.10">
    <property type="entry name" value="Ribonuclease Z/Hydroxyacylglutathione hydrolase-like"/>
    <property type="match status" value="1"/>
</dbReference>